<dbReference type="PANTHER" id="PTHR34203:SF15">
    <property type="entry name" value="SLL1173 PROTEIN"/>
    <property type="match status" value="1"/>
</dbReference>
<keyword evidence="3" id="KW-1185">Reference proteome</keyword>
<dbReference type="InterPro" id="IPR006342">
    <property type="entry name" value="FkbM_mtfrase"/>
</dbReference>
<dbReference type="Pfam" id="PF05050">
    <property type="entry name" value="Methyltransf_21"/>
    <property type="match status" value="1"/>
</dbReference>
<evidence type="ECO:0000313" key="3">
    <source>
        <dbReference type="Proteomes" id="UP000646365"/>
    </source>
</evidence>
<dbReference type="PANTHER" id="PTHR34203">
    <property type="entry name" value="METHYLTRANSFERASE, FKBM FAMILY PROTEIN"/>
    <property type="match status" value="1"/>
</dbReference>
<reference evidence="2" key="2">
    <citation type="submission" date="2020-09" db="EMBL/GenBank/DDBJ databases">
        <authorList>
            <person name="Sun Q."/>
            <person name="Zhou Y."/>
        </authorList>
    </citation>
    <scope>NUCLEOTIDE SEQUENCE</scope>
    <source>
        <strain evidence="2">CGMCC 1.15725</strain>
    </source>
</reference>
<dbReference type="Gene3D" id="3.40.50.150">
    <property type="entry name" value="Vaccinia Virus protein VP39"/>
    <property type="match status" value="1"/>
</dbReference>
<protein>
    <recommendedName>
        <fullName evidence="1">Methyltransferase FkbM domain-containing protein</fullName>
    </recommendedName>
</protein>
<dbReference type="AlphaFoldDB" id="A0A8J3E2K2"/>
<dbReference type="NCBIfam" id="TIGR01444">
    <property type="entry name" value="fkbM_fam"/>
    <property type="match status" value="1"/>
</dbReference>
<dbReference type="InterPro" id="IPR052514">
    <property type="entry name" value="SAM-dependent_MTase"/>
</dbReference>
<sequence length="303" mass="33165">MIRRVPLSMYRPFRQACLDLPRRHPVRVAAILLLKRAARAHARQLAGQLDEIRPLDVPAISFEAVDSMVMDAVFWFGVRGYEGTVPRVWTSLCEEARSVLEIGGNVGLFTVLGARATTGTYTVVEPIPAIAETLRANLARNGLAKVEMLQAAAIAGDDTHDVVLNLPDEGRQMPVGAHLIDDVEVAGRSTKAHITVQGLPMRRLAQGRDLIKIDAEGIEMALLSDIHGLLVETRPTLLIEVLPEAKRLGELLASLAREAGYRIHVLPEYGSDEIVSVPAEDFTSDLPRRYHSKDVVLSRAALA</sequence>
<dbReference type="SUPFAM" id="SSF53335">
    <property type="entry name" value="S-adenosyl-L-methionine-dependent methyltransferases"/>
    <property type="match status" value="1"/>
</dbReference>
<dbReference type="EMBL" id="BMJQ01000003">
    <property type="protein sequence ID" value="GGF10951.1"/>
    <property type="molecule type" value="Genomic_DNA"/>
</dbReference>
<feature type="domain" description="Methyltransferase FkbM" evidence="1">
    <location>
        <begin position="101"/>
        <end position="263"/>
    </location>
</feature>
<comment type="caution">
    <text evidence="2">The sequence shown here is derived from an EMBL/GenBank/DDBJ whole genome shotgun (WGS) entry which is preliminary data.</text>
</comment>
<evidence type="ECO:0000313" key="2">
    <source>
        <dbReference type="EMBL" id="GGF10951.1"/>
    </source>
</evidence>
<proteinExistence type="predicted"/>
<name>A0A8J3E2K2_9PROT</name>
<evidence type="ECO:0000259" key="1">
    <source>
        <dbReference type="Pfam" id="PF05050"/>
    </source>
</evidence>
<dbReference type="InterPro" id="IPR029063">
    <property type="entry name" value="SAM-dependent_MTases_sf"/>
</dbReference>
<organism evidence="2 3">
    <name type="scientific">Aliidongia dinghuensis</name>
    <dbReference type="NCBI Taxonomy" id="1867774"/>
    <lineage>
        <taxon>Bacteria</taxon>
        <taxon>Pseudomonadati</taxon>
        <taxon>Pseudomonadota</taxon>
        <taxon>Alphaproteobacteria</taxon>
        <taxon>Rhodospirillales</taxon>
        <taxon>Dongiaceae</taxon>
        <taxon>Aliidongia</taxon>
    </lineage>
</organism>
<dbReference type="Proteomes" id="UP000646365">
    <property type="component" value="Unassembled WGS sequence"/>
</dbReference>
<accession>A0A8J3E2K2</accession>
<gene>
    <name evidence="2" type="ORF">GCM10011611_15710</name>
</gene>
<reference evidence="2" key="1">
    <citation type="journal article" date="2014" name="Int. J. Syst. Evol. Microbiol.">
        <title>Complete genome sequence of Corynebacterium casei LMG S-19264T (=DSM 44701T), isolated from a smear-ripened cheese.</title>
        <authorList>
            <consortium name="US DOE Joint Genome Institute (JGI-PGF)"/>
            <person name="Walter F."/>
            <person name="Albersmeier A."/>
            <person name="Kalinowski J."/>
            <person name="Ruckert C."/>
        </authorList>
    </citation>
    <scope>NUCLEOTIDE SEQUENCE</scope>
    <source>
        <strain evidence="2">CGMCC 1.15725</strain>
    </source>
</reference>